<dbReference type="InterPro" id="IPR008969">
    <property type="entry name" value="CarboxyPept-like_regulatory"/>
</dbReference>
<evidence type="ECO:0000256" key="1">
    <source>
        <dbReference type="PROSITE-ProRule" id="PRU01360"/>
    </source>
</evidence>
<dbReference type="InterPro" id="IPR037066">
    <property type="entry name" value="Plug_dom_sf"/>
</dbReference>
<dbReference type="Gene3D" id="2.170.130.10">
    <property type="entry name" value="TonB-dependent receptor, plug domain"/>
    <property type="match status" value="1"/>
</dbReference>
<comment type="similarity">
    <text evidence="1">Belongs to the TonB-dependent receptor family.</text>
</comment>
<accession>A0ABT8KND4</accession>
<evidence type="ECO:0000259" key="2">
    <source>
        <dbReference type="Pfam" id="PF07715"/>
    </source>
</evidence>
<dbReference type="NCBIfam" id="TIGR04056">
    <property type="entry name" value="OMP_RagA_SusC"/>
    <property type="match status" value="1"/>
</dbReference>
<dbReference type="RefSeq" id="WP_346752252.1">
    <property type="nucleotide sequence ID" value="NZ_JAUJEA010000004.1"/>
</dbReference>
<dbReference type="Gene3D" id="2.60.40.1120">
    <property type="entry name" value="Carboxypeptidase-like, regulatory domain"/>
    <property type="match status" value="1"/>
</dbReference>
<dbReference type="InterPro" id="IPR039426">
    <property type="entry name" value="TonB-dep_rcpt-like"/>
</dbReference>
<evidence type="ECO:0000313" key="4">
    <source>
        <dbReference type="Proteomes" id="UP001172082"/>
    </source>
</evidence>
<dbReference type="PROSITE" id="PS52016">
    <property type="entry name" value="TONB_DEPENDENT_REC_3"/>
    <property type="match status" value="1"/>
</dbReference>
<gene>
    <name evidence="3" type="ORF">QQ008_12650</name>
</gene>
<keyword evidence="1" id="KW-0813">Transport</keyword>
<dbReference type="InterPro" id="IPR018247">
    <property type="entry name" value="EF_Hand_1_Ca_BS"/>
</dbReference>
<dbReference type="SUPFAM" id="SSF49464">
    <property type="entry name" value="Carboxypeptidase regulatory domain-like"/>
    <property type="match status" value="1"/>
</dbReference>
<keyword evidence="3" id="KW-0675">Receptor</keyword>
<keyword evidence="1" id="KW-0998">Cell outer membrane</keyword>
<keyword evidence="4" id="KW-1185">Reference proteome</keyword>
<reference evidence="3" key="1">
    <citation type="submission" date="2023-06" db="EMBL/GenBank/DDBJ databases">
        <title>Genomic of Parafulvivirga corallium.</title>
        <authorList>
            <person name="Wang G."/>
        </authorList>
    </citation>
    <scope>NUCLEOTIDE SEQUENCE</scope>
    <source>
        <strain evidence="3">BMA10</strain>
    </source>
</reference>
<sequence length="1180" mass="130788">MKLRLLQQTYTVTKYTFYGIILQCLFGTMLVASGGYSQKVSWENIHVSLELKNATFEETLQKIEGITDFSFAYPQKLARNPGLISLDFDNEPLANLLRFVAKKTEYSFKRVNSVIHVGKKKKRNPQIEEIIIEERLISGKVTDEEGIGLPGVNILVKGTDIGTITDTEGNYKLNVPDDAQILVFSYVGYLTEEIEIAGRSVVDLALSPDISTLSEIVVVGFGTQKKESVVGSMSTIKPSELKIPSSNLTTALAGRISGVVSYQTSGEPGADNAQFFVRGVASFNAQNGPLILIDGVELTVDDLARLQPDDIESFSVLKDPTTTAIYGARGANGIILVTTKTGEDGPAVVNLRIENSFSEPVSLVDLADPVTHMRLQNEALRTRGGFSAFTEEQIAGTARGGNPNIYPATDWYEELFKDFASTTRVNLNVRGGGKKVRYYVAGSFNKDNGLLKVDKTNNFTNGINLRRYLLRSNVNIDLHDNTEMIVRLHSTIDDYRGPLQGGNAIYNAAVRTSPVRFPAVYDPDPTLIGVPHIPFGNGLPPRGGGVFSGGDDSSIPVWFNPYAELQRGYRDTRRQLSLVQLEFKQDLSSILPGLSARFLGNANTTSFFENRRGYEPFFYRVSTFDPFTEDYRLVRTAQLSGDESLDLLGGQRTNNSVLYMEAAVNYNQTFAEKHNVSGLLVMIAREFLDGNASTVQLSLPSRNLGISGRYNYDYDNKYFAEFNFGYNGSERFAQNNRFGFFPSFGLGWLVSNEPFFEGLGRKISRLKLRASFGWVGNDRIGNTRNDRFFYLSEVDLSSGINGSTFGRELNEFVPGVRITRYANPEVTWERAQKANIGLEINLFDDAVQFRMDAFHEKRTSILQNRADIPSTLGLQAAVQTNVGEVISKGIDASLDINHYFNNDFWITGRGTFVFADNEYSVFEEPNFAAIGAPWRSNIGNNVNVSQGFIAERLFVDDEEALNSPVQFGTPGVDYGGGDIKYKDLNGDGVITTLDLAPIGKPQIPKITYGVGLSAGYKRFDINVFFQGLAETSFFINPITTGPFINTVQEAGINAVGSGNGILSENGLLQAYADSYWSEENRDIYAAWPRLSTEVVTNNVVRSTWWLRDGSFLRLKQVEVGYDLLKNLDNRLGLAKLRVYASGTNLAVWSKFKLWDPELQGNGLNYPLQRVVNLGLQVGFK</sequence>
<keyword evidence="1" id="KW-1134">Transmembrane beta strand</keyword>
<feature type="domain" description="TonB-dependent receptor plug" evidence="2">
    <location>
        <begin position="226"/>
        <end position="334"/>
    </location>
</feature>
<proteinExistence type="inferred from homology"/>
<organism evidence="3 4">
    <name type="scientific">Splendidivirga corallicola</name>
    <dbReference type="NCBI Taxonomy" id="3051826"/>
    <lineage>
        <taxon>Bacteria</taxon>
        <taxon>Pseudomonadati</taxon>
        <taxon>Bacteroidota</taxon>
        <taxon>Cytophagia</taxon>
        <taxon>Cytophagales</taxon>
        <taxon>Splendidivirgaceae</taxon>
        <taxon>Splendidivirga</taxon>
    </lineage>
</organism>
<dbReference type="InterPro" id="IPR023997">
    <property type="entry name" value="TonB-dep_OMP_SusC/RagA_CS"/>
</dbReference>
<dbReference type="PROSITE" id="PS00018">
    <property type="entry name" value="EF_HAND_1"/>
    <property type="match status" value="1"/>
</dbReference>
<comment type="caution">
    <text evidence="3">The sequence shown here is derived from an EMBL/GenBank/DDBJ whole genome shotgun (WGS) entry which is preliminary data.</text>
</comment>
<name>A0ABT8KND4_9BACT</name>
<dbReference type="EMBL" id="JAUJEA010000004">
    <property type="protein sequence ID" value="MDN5202226.1"/>
    <property type="molecule type" value="Genomic_DNA"/>
</dbReference>
<dbReference type="NCBIfam" id="TIGR04057">
    <property type="entry name" value="SusC_RagA_signa"/>
    <property type="match status" value="1"/>
</dbReference>
<dbReference type="Pfam" id="PF13715">
    <property type="entry name" value="CarbopepD_reg_2"/>
    <property type="match status" value="1"/>
</dbReference>
<dbReference type="InterPro" id="IPR023996">
    <property type="entry name" value="TonB-dep_OMP_SusC/RagA"/>
</dbReference>
<dbReference type="InterPro" id="IPR012910">
    <property type="entry name" value="Plug_dom"/>
</dbReference>
<comment type="subcellular location">
    <subcellularLocation>
        <location evidence="1">Cell outer membrane</location>
        <topology evidence="1">Multi-pass membrane protein</topology>
    </subcellularLocation>
</comment>
<dbReference type="Proteomes" id="UP001172082">
    <property type="component" value="Unassembled WGS sequence"/>
</dbReference>
<evidence type="ECO:0000313" key="3">
    <source>
        <dbReference type="EMBL" id="MDN5202226.1"/>
    </source>
</evidence>
<protein>
    <submittedName>
        <fullName evidence="3">TonB-dependent receptor</fullName>
    </submittedName>
</protein>
<keyword evidence="1" id="KW-0812">Transmembrane</keyword>
<dbReference type="SUPFAM" id="SSF56935">
    <property type="entry name" value="Porins"/>
    <property type="match status" value="1"/>
</dbReference>
<keyword evidence="1" id="KW-0472">Membrane</keyword>
<dbReference type="Pfam" id="PF07715">
    <property type="entry name" value="Plug"/>
    <property type="match status" value="1"/>
</dbReference>